<comment type="catalytic activity">
    <reaction evidence="6">
        <text>Endohydrolysis of (1-&gt;4)-alpha-D-glucosidic linkages in polysaccharides containing three or more (1-&gt;4)-alpha-linked D-glucose units.</text>
        <dbReference type="EC" id="3.2.1.1"/>
    </reaction>
</comment>
<dbReference type="SUPFAM" id="SSF51445">
    <property type="entry name" value="(Trans)glycosidases"/>
    <property type="match status" value="1"/>
</dbReference>
<dbReference type="InterPro" id="IPR054174">
    <property type="entry name" value="Alpha-amylase-like_C"/>
</dbReference>
<dbReference type="EMBL" id="BMEL01000001">
    <property type="protein sequence ID" value="GGF15684.1"/>
    <property type="molecule type" value="Genomic_DNA"/>
</dbReference>
<dbReference type="InterPro" id="IPR017853">
    <property type="entry name" value="GH"/>
</dbReference>
<dbReference type="Pfam" id="PF00128">
    <property type="entry name" value="Alpha-amylase"/>
    <property type="match status" value="1"/>
</dbReference>
<dbReference type="InterPro" id="IPR006046">
    <property type="entry name" value="Alpha_amylase"/>
</dbReference>
<dbReference type="GO" id="GO:0005975">
    <property type="term" value="P:carbohydrate metabolic process"/>
    <property type="evidence" value="ECO:0007669"/>
    <property type="project" value="InterPro"/>
</dbReference>
<keyword evidence="6" id="KW-0326">Glycosidase</keyword>
<dbReference type="InterPro" id="IPR006047">
    <property type="entry name" value="GH13_cat_dom"/>
</dbReference>
<feature type="transmembrane region" description="Helical" evidence="7">
    <location>
        <begin position="481"/>
        <end position="503"/>
    </location>
</feature>
<dbReference type="Proteomes" id="UP000660110">
    <property type="component" value="Unassembled WGS sequence"/>
</dbReference>
<comment type="caution">
    <text evidence="10">The sequence shown here is derived from an EMBL/GenBank/DDBJ whole genome shotgun (WGS) entry which is preliminary data.</text>
</comment>
<gene>
    <name evidence="10" type="ORF">GCM10010954_12890</name>
</gene>
<evidence type="ECO:0000256" key="8">
    <source>
        <dbReference type="SAM" id="SignalP"/>
    </source>
</evidence>
<feature type="signal peptide" evidence="8">
    <location>
        <begin position="1"/>
        <end position="23"/>
    </location>
</feature>
<dbReference type="PANTHER" id="PTHR10357:SF215">
    <property type="entry name" value="ALPHA-AMYLASE 1"/>
    <property type="match status" value="1"/>
</dbReference>
<evidence type="ECO:0000256" key="4">
    <source>
        <dbReference type="ARBA" id="ARBA00022729"/>
    </source>
</evidence>
<accession>A0A917ETY9</accession>
<reference evidence="10" key="1">
    <citation type="journal article" date="2014" name="Int. J. Syst. Evol. Microbiol.">
        <title>Complete genome sequence of Corynebacterium casei LMG S-19264T (=DSM 44701T), isolated from a smear-ripened cheese.</title>
        <authorList>
            <consortium name="US DOE Joint Genome Institute (JGI-PGF)"/>
            <person name="Walter F."/>
            <person name="Albersmeier A."/>
            <person name="Kalinowski J."/>
            <person name="Ruckert C."/>
        </authorList>
    </citation>
    <scope>NUCLEOTIDE SEQUENCE</scope>
    <source>
        <strain evidence="10">CGMCC 1.12153</strain>
    </source>
</reference>
<dbReference type="PRINTS" id="PR00110">
    <property type="entry name" value="ALPHAAMYLASE"/>
</dbReference>
<dbReference type="AlphaFoldDB" id="A0A917ETY9"/>
<dbReference type="SUPFAM" id="SSF51011">
    <property type="entry name" value="Glycosyl hydrolase domain"/>
    <property type="match status" value="1"/>
</dbReference>
<dbReference type="RefSeq" id="WP_188376615.1">
    <property type="nucleotide sequence ID" value="NZ_BMEL01000001.1"/>
</dbReference>
<keyword evidence="4 8" id="KW-0732">Signal</keyword>
<dbReference type="Pfam" id="PF22026">
    <property type="entry name" value="Alpha-amylase_C_2"/>
    <property type="match status" value="1"/>
</dbReference>
<evidence type="ECO:0000256" key="3">
    <source>
        <dbReference type="ARBA" id="ARBA00022723"/>
    </source>
</evidence>
<protein>
    <recommendedName>
        <fullName evidence="6">Alpha-amylase</fullName>
        <ecNumber evidence="6">3.2.1.1</ecNumber>
    </recommendedName>
</protein>
<reference evidence="10" key="2">
    <citation type="submission" date="2020-09" db="EMBL/GenBank/DDBJ databases">
        <authorList>
            <person name="Sun Q."/>
            <person name="Zhou Y."/>
        </authorList>
    </citation>
    <scope>NUCLEOTIDE SEQUENCE</scope>
    <source>
        <strain evidence="10">CGMCC 1.12153</strain>
    </source>
</reference>
<keyword evidence="7" id="KW-1133">Transmembrane helix</keyword>
<feature type="chain" id="PRO_5037846873" description="Alpha-amylase" evidence="8">
    <location>
        <begin position="24"/>
        <end position="509"/>
    </location>
</feature>
<evidence type="ECO:0000256" key="7">
    <source>
        <dbReference type="SAM" id="Phobius"/>
    </source>
</evidence>
<dbReference type="PANTHER" id="PTHR10357">
    <property type="entry name" value="ALPHA-AMYLASE FAMILY MEMBER"/>
    <property type="match status" value="1"/>
</dbReference>
<dbReference type="Gene3D" id="3.20.20.80">
    <property type="entry name" value="Glycosidases"/>
    <property type="match status" value="1"/>
</dbReference>
<comment type="similarity">
    <text evidence="2 5">Belongs to the glycosyl hydrolase 13 family.</text>
</comment>
<keyword evidence="6" id="KW-0119">Carbohydrate metabolism</keyword>
<dbReference type="GO" id="GO:0004556">
    <property type="term" value="F:alpha-amylase activity"/>
    <property type="evidence" value="ECO:0007669"/>
    <property type="project" value="UniProtKB-UniRule"/>
</dbReference>
<organism evidence="10 11">
    <name type="scientific">Halobacillus andaensis</name>
    <dbReference type="NCBI Taxonomy" id="1176239"/>
    <lineage>
        <taxon>Bacteria</taxon>
        <taxon>Bacillati</taxon>
        <taxon>Bacillota</taxon>
        <taxon>Bacilli</taxon>
        <taxon>Bacillales</taxon>
        <taxon>Bacillaceae</taxon>
        <taxon>Halobacillus</taxon>
    </lineage>
</organism>
<name>A0A917ETY9_HALAA</name>
<evidence type="ECO:0000259" key="9">
    <source>
        <dbReference type="SMART" id="SM00642"/>
    </source>
</evidence>
<evidence type="ECO:0000256" key="5">
    <source>
        <dbReference type="RuleBase" id="RU003615"/>
    </source>
</evidence>
<evidence type="ECO:0000256" key="1">
    <source>
        <dbReference type="ARBA" id="ARBA00001913"/>
    </source>
</evidence>
<sequence length="509" mass="59135">MRKFATILMLIPFLLFCAHNSHAAEKEERKWQDESMYFIMVDRFMNGDKENDYEVDTDDPAAYHGGDLQGIIDQLDYIEELGFTSIWLTPIMENEEKGYHGYWIEDFMEVEEHFGTMEDAKKLVEEAHDRDIKVIFDFVVNHTGSQHSWLDDEEKDDWFHEEQSIMGDDQQRLEDGWLSGLPDLNTENPEVKQYLFDAAEFWIEETGVDGFRLDTVKHVPKEFWSEFNDHVKSVDEDFFLLGEVWSDDPTYIADYESTGIDSFVDYPYYNAATETFKASDGSLTSLSNVWQRNKEYYEEPYLLGNFIDNHDNKRFTRVAGKENENPVTRWKLALTHMFTAPGFPITYYGSEVPLDGGEDPDNRKMMNFKGGDEQLEQRIEKLNSMRDEFPALTRGDYEELYNEDGMSVYKREFEDEIMVIAINNASGTRSTDLTDLPDDHQMRGLLEDGVVRQSNDGVYKLGMARETSDVFVVEEDQGFNWLFIGFVGGILLLFVIAVVWISLKNKRGA</sequence>
<keyword evidence="6 10" id="KW-0378">Hydrolase</keyword>
<dbReference type="GO" id="GO:0046872">
    <property type="term" value="F:metal ion binding"/>
    <property type="evidence" value="ECO:0007669"/>
    <property type="project" value="UniProtKB-KW"/>
</dbReference>
<dbReference type="EC" id="3.2.1.1" evidence="6"/>
<comment type="cofactor">
    <cofactor evidence="1">
        <name>Ca(2+)</name>
        <dbReference type="ChEBI" id="CHEBI:29108"/>
    </cofactor>
</comment>
<keyword evidence="3" id="KW-0479">Metal-binding</keyword>
<proteinExistence type="inferred from homology"/>
<evidence type="ECO:0000313" key="10">
    <source>
        <dbReference type="EMBL" id="GGF15684.1"/>
    </source>
</evidence>
<keyword evidence="11" id="KW-1185">Reference proteome</keyword>
<dbReference type="Gene3D" id="2.60.40.1180">
    <property type="entry name" value="Golgi alpha-mannosidase II"/>
    <property type="match status" value="1"/>
</dbReference>
<evidence type="ECO:0000313" key="11">
    <source>
        <dbReference type="Proteomes" id="UP000660110"/>
    </source>
</evidence>
<feature type="domain" description="Glycosyl hydrolase family 13 catalytic" evidence="9">
    <location>
        <begin position="38"/>
        <end position="386"/>
    </location>
</feature>
<evidence type="ECO:0000256" key="6">
    <source>
        <dbReference type="RuleBase" id="RU361134"/>
    </source>
</evidence>
<keyword evidence="7" id="KW-0812">Transmembrane</keyword>
<dbReference type="CDD" id="cd11339">
    <property type="entry name" value="AmyAc_bac_CMD_like_2"/>
    <property type="match status" value="1"/>
</dbReference>
<evidence type="ECO:0000256" key="2">
    <source>
        <dbReference type="ARBA" id="ARBA00008061"/>
    </source>
</evidence>
<keyword evidence="7" id="KW-0472">Membrane</keyword>
<dbReference type="InterPro" id="IPR013780">
    <property type="entry name" value="Glyco_hydro_b"/>
</dbReference>
<dbReference type="SMART" id="SM00642">
    <property type="entry name" value="Aamy"/>
    <property type="match status" value="1"/>
</dbReference>